<keyword evidence="5" id="KW-0804">Transcription</keyword>
<name>A0ABC8UE21_9AQUA</name>
<protein>
    <recommendedName>
        <fullName evidence="7">TF-B3 domain-containing protein</fullName>
    </recommendedName>
</protein>
<dbReference type="InterPro" id="IPR015300">
    <property type="entry name" value="DNA-bd_pseudobarrel_sf"/>
</dbReference>
<dbReference type="InterPro" id="IPR039218">
    <property type="entry name" value="REM_fam"/>
</dbReference>
<evidence type="ECO:0000256" key="6">
    <source>
        <dbReference type="ARBA" id="ARBA00023242"/>
    </source>
</evidence>
<proteinExistence type="predicted"/>
<dbReference type="PANTHER" id="PTHR31674:SF62">
    <property type="entry name" value="B3 DOMAIN-CONTAINING PROTEIN REM14-RELATED"/>
    <property type="match status" value="1"/>
</dbReference>
<dbReference type="Gene3D" id="2.40.330.10">
    <property type="entry name" value="DNA-binding pseudobarrel domain"/>
    <property type="match status" value="2"/>
</dbReference>
<dbReference type="PANTHER" id="PTHR31674">
    <property type="entry name" value="B3 DOMAIN-CONTAINING PROTEIN REM-LIKE 3-RELATED"/>
    <property type="match status" value="1"/>
</dbReference>
<dbReference type="SUPFAM" id="SSF101936">
    <property type="entry name" value="DNA-binding pseudobarrel domain"/>
    <property type="match status" value="2"/>
</dbReference>
<comment type="caution">
    <text evidence="8">The sequence shown here is derived from an EMBL/GenBank/DDBJ whole genome shotgun (WGS) entry which is preliminary data.</text>
</comment>
<evidence type="ECO:0000256" key="1">
    <source>
        <dbReference type="ARBA" id="ARBA00004123"/>
    </source>
</evidence>
<dbReference type="InterPro" id="IPR003340">
    <property type="entry name" value="B3_DNA-bd"/>
</dbReference>
<gene>
    <name evidence="8" type="ORF">ILEXP_LOCUS48493</name>
</gene>
<accession>A0ABC8UE21</accession>
<dbReference type="Proteomes" id="UP001642360">
    <property type="component" value="Unassembled WGS sequence"/>
</dbReference>
<keyword evidence="6" id="KW-0539">Nucleus</keyword>
<dbReference type="GO" id="GO:0003677">
    <property type="term" value="F:DNA binding"/>
    <property type="evidence" value="ECO:0007669"/>
    <property type="project" value="UniProtKB-KW"/>
</dbReference>
<keyword evidence="4" id="KW-0238">DNA-binding</keyword>
<dbReference type="Pfam" id="PF02362">
    <property type="entry name" value="B3"/>
    <property type="match status" value="2"/>
</dbReference>
<dbReference type="GO" id="GO:0005634">
    <property type="term" value="C:nucleus"/>
    <property type="evidence" value="ECO:0007669"/>
    <property type="project" value="UniProtKB-SubCell"/>
</dbReference>
<evidence type="ECO:0000256" key="3">
    <source>
        <dbReference type="ARBA" id="ARBA00023015"/>
    </source>
</evidence>
<comment type="subcellular location">
    <subcellularLocation>
        <location evidence="1">Nucleus</location>
    </subcellularLocation>
</comment>
<evidence type="ECO:0000313" key="9">
    <source>
        <dbReference type="Proteomes" id="UP001642360"/>
    </source>
</evidence>
<dbReference type="AlphaFoldDB" id="A0ABC8UE21"/>
<organism evidence="8 9">
    <name type="scientific">Ilex paraguariensis</name>
    <name type="common">yerba mate</name>
    <dbReference type="NCBI Taxonomy" id="185542"/>
    <lineage>
        <taxon>Eukaryota</taxon>
        <taxon>Viridiplantae</taxon>
        <taxon>Streptophyta</taxon>
        <taxon>Embryophyta</taxon>
        <taxon>Tracheophyta</taxon>
        <taxon>Spermatophyta</taxon>
        <taxon>Magnoliopsida</taxon>
        <taxon>eudicotyledons</taxon>
        <taxon>Gunneridae</taxon>
        <taxon>Pentapetalae</taxon>
        <taxon>asterids</taxon>
        <taxon>campanulids</taxon>
        <taxon>Aquifoliales</taxon>
        <taxon>Aquifoliaceae</taxon>
        <taxon>Ilex</taxon>
    </lineage>
</organism>
<keyword evidence="3" id="KW-0805">Transcription regulation</keyword>
<evidence type="ECO:0000256" key="4">
    <source>
        <dbReference type="ARBA" id="ARBA00023125"/>
    </source>
</evidence>
<keyword evidence="2" id="KW-0677">Repeat</keyword>
<evidence type="ECO:0000313" key="8">
    <source>
        <dbReference type="EMBL" id="CAK9178590.1"/>
    </source>
</evidence>
<evidence type="ECO:0000256" key="2">
    <source>
        <dbReference type="ARBA" id="ARBA00022737"/>
    </source>
</evidence>
<sequence>MNSSWMEVERPTATHFFKSIPRAFSGLLNKEKSKEAIIMSRKGSWHVGIGVCDEGNIYFEEGWSEFVQHHDLNIADFLVFQHKGLMHFEVLIFGPSACEKEFPNGLDEDEKIAPVRVNIQKHTKQDNRVNPLEKAASDSQRNPYFETTIHSSGIRGNLTVPADFVRSNDLVQRNSLTLRDPSGKSWPVKLNHRHVYARNSRRLTMGRGWSSFYASNKLKKGDVCIFELIDTTRKFGTVLMDVQIFRAPI</sequence>
<dbReference type="PROSITE" id="PS50863">
    <property type="entry name" value="B3"/>
    <property type="match status" value="2"/>
</dbReference>
<evidence type="ECO:0000259" key="7">
    <source>
        <dbReference type="PROSITE" id="PS50863"/>
    </source>
</evidence>
<evidence type="ECO:0000256" key="5">
    <source>
        <dbReference type="ARBA" id="ARBA00023163"/>
    </source>
</evidence>
<feature type="domain" description="TF-B3" evidence="7">
    <location>
        <begin position="143"/>
        <end position="248"/>
    </location>
</feature>
<dbReference type="EMBL" id="CAUOFW020007279">
    <property type="protein sequence ID" value="CAK9178590.1"/>
    <property type="molecule type" value="Genomic_DNA"/>
</dbReference>
<dbReference type="SMART" id="SM01019">
    <property type="entry name" value="B3"/>
    <property type="match status" value="2"/>
</dbReference>
<keyword evidence="9" id="KW-1185">Reference proteome</keyword>
<feature type="domain" description="TF-B3" evidence="7">
    <location>
        <begin position="20"/>
        <end position="96"/>
    </location>
</feature>
<reference evidence="8 9" key="1">
    <citation type="submission" date="2024-02" db="EMBL/GenBank/DDBJ databases">
        <authorList>
            <person name="Vignale AGUSTIN F."/>
            <person name="Sosa J E."/>
            <person name="Modenutti C."/>
        </authorList>
    </citation>
    <scope>NUCLEOTIDE SEQUENCE [LARGE SCALE GENOMIC DNA]</scope>
</reference>
<dbReference type="CDD" id="cd10017">
    <property type="entry name" value="B3_DNA"/>
    <property type="match status" value="2"/>
</dbReference>